<feature type="coiled-coil region" evidence="3">
    <location>
        <begin position="2"/>
        <end position="29"/>
    </location>
</feature>
<dbReference type="PANTHER" id="PTHR23076">
    <property type="entry name" value="METALLOPROTEASE M41 FTSH"/>
    <property type="match status" value="1"/>
</dbReference>
<evidence type="ECO:0000259" key="4">
    <source>
        <dbReference type="Pfam" id="PF01434"/>
    </source>
</evidence>
<dbReference type="GO" id="GO:0005524">
    <property type="term" value="F:ATP binding"/>
    <property type="evidence" value="ECO:0007669"/>
    <property type="project" value="UniProtKB-KW"/>
</dbReference>
<dbReference type="SUPFAM" id="SSF140990">
    <property type="entry name" value="FtsH protease domain-like"/>
    <property type="match status" value="1"/>
</dbReference>
<keyword evidence="7" id="KW-1185">Reference proteome</keyword>
<dbReference type="OrthoDB" id="5619382at2"/>
<dbReference type="InterPro" id="IPR027417">
    <property type="entry name" value="P-loop_NTPase"/>
</dbReference>
<dbReference type="GO" id="GO:0004222">
    <property type="term" value="F:metalloendopeptidase activity"/>
    <property type="evidence" value="ECO:0007669"/>
    <property type="project" value="InterPro"/>
</dbReference>
<dbReference type="InterPro" id="IPR000642">
    <property type="entry name" value="Peptidase_M41"/>
</dbReference>
<reference evidence="7" key="1">
    <citation type="submission" date="2017-04" db="EMBL/GenBank/DDBJ databases">
        <authorList>
            <person name="Varghese N."/>
            <person name="Submissions S."/>
        </authorList>
    </citation>
    <scope>NUCLEOTIDE SEQUENCE [LARGE SCALE GENOMIC DNA]</scope>
    <source>
        <strain evidence="7">DSM 16537</strain>
    </source>
</reference>
<dbReference type="STRING" id="758820.SAMN00777080_4498"/>
<feature type="domain" description="Clp ATPase C-terminal" evidence="5">
    <location>
        <begin position="348"/>
        <end position="418"/>
    </location>
</feature>
<dbReference type="Gene3D" id="1.20.58.760">
    <property type="entry name" value="Peptidase M41"/>
    <property type="match status" value="1"/>
</dbReference>
<dbReference type="InterPro" id="IPR019489">
    <property type="entry name" value="Clp_ATPase_C"/>
</dbReference>
<dbReference type="GO" id="GO:0006508">
    <property type="term" value="P:proteolysis"/>
    <property type="evidence" value="ECO:0007669"/>
    <property type="project" value="InterPro"/>
</dbReference>
<evidence type="ECO:0000256" key="1">
    <source>
        <dbReference type="ARBA" id="ARBA00022741"/>
    </source>
</evidence>
<name>A0A1W2HAB9_9BACT</name>
<gene>
    <name evidence="6" type="ORF">SAMN00777080_4498</name>
</gene>
<keyword evidence="2" id="KW-0067">ATP-binding</keyword>
<dbReference type="GO" id="GO:0004176">
    <property type="term" value="F:ATP-dependent peptidase activity"/>
    <property type="evidence" value="ECO:0007669"/>
    <property type="project" value="InterPro"/>
</dbReference>
<dbReference type="InterPro" id="IPR037219">
    <property type="entry name" value="Peptidase_M41-like"/>
</dbReference>
<accession>A0A1W2HAB9</accession>
<dbReference type="Gene3D" id="3.40.50.300">
    <property type="entry name" value="P-loop containing nucleotide triphosphate hydrolases"/>
    <property type="match status" value="1"/>
</dbReference>
<dbReference type="Pfam" id="PF10431">
    <property type="entry name" value="ClpB_D2-small"/>
    <property type="match status" value="1"/>
</dbReference>
<dbReference type="PANTHER" id="PTHR23076:SF110">
    <property type="entry name" value="INACTIVE ATP-DEPENDENT ZINC METALLOPROTEASE FTSHI 3, CHLOROPLASTIC-RELATED"/>
    <property type="match status" value="1"/>
</dbReference>
<dbReference type="Proteomes" id="UP000192333">
    <property type="component" value="Chromosome I"/>
</dbReference>
<evidence type="ECO:0000256" key="2">
    <source>
        <dbReference type="ARBA" id="ARBA00022840"/>
    </source>
</evidence>
<evidence type="ECO:0000256" key="3">
    <source>
        <dbReference type="SAM" id="Coils"/>
    </source>
</evidence>
<dbReference type="AlphaFoldDB" id="A0A1W2HAB9"/>
<proteinExistence type="predicted"/>
<sequence length="701" mass="80731">MNKDLQQRHKELIEKQAVLQQAKETLKTEFVGIDQVIEEVVDAISSWYLFPEIQEKPVIINLWGLTGVGKSSLVNRLVQLISMEQKYYYFDLGESENRDWNVQRTLQEIYENVNGYPIILALDEFQHARTLDDLRVEKEKSSSRIIWQLLDSGKFKISKFSFHQEEIYDLIKQLRYLLSHGVQVSKGKVTAQVEYFTEKMDPKNQYTDHSNDGKQTDSNTQDVLFVPTRFYESIFDMVKEKYSTTFELQEKLLSLEGYETLAFLLEVFELGNSPKTVDCSKGLIFVLGNLDEAYTMSHNFNPDMDADEFHEQSLKINVPIIKRALQRRFRNEQIARLGNLHIIYPAFSKQSFQKIIALELGKIEEKVYRNQGVKLQIDSSLHDFIYKEAVYPTQGTRPIFTTIHQVIQSKLGKIITEMILKNLEVSCIAMKLKENHIHIDYYQEQILVHSLSIQQKFILEDLRKSKKNDLQAIIAVHESGHAIIATILLRTVPEVIFSNTAEVETGGFVYTKFKWKYVSKKEIINRLALDLGGYAAERLVFGEENVTTGAEDDIKKATAFITGMLKEAGMGDIPGAFDVKAVETKYFLHDADNELGKKAESLILKALELAEKTLGEQKLWLLKMADYLSDHSQMRKNAILQMAEKYAVNFDLDSLIEDGDFLFYRNHLKAQVSELETLTNPRPLKDAWGFSLNMRSENKGS</sequence>
<evidence type="ECO:0000313" key="6">
    <source>
        <dbReference type="EMBL" id="SMD45827.1"/>
    </source>
</evidence>
<keyword evidence="3" id="KW-0175">Coiled coil</keyword>
<protein>
    <submittedName>
        <fullName evidence="6">C-terminal, D2-small domain-containing protein, of ClpB protein</fullName>
    </submittedName>
</protein>
<organism evidence="6 7">
    <name type="scientific">Aquiflexum balticum DSM 16537</name>
    <dbReference type="NCBI Taxonomy" id="758820"/>
    <lineage>
        <taxon>Bacteria</taxon>
        <taxon>Pseudomonadati</taxon>
        <taxon>Bacteroidota</taxon>
        <taxon>Cytophagia</taxon>
        <taxon>Cytophagales</taxon>
        <taxon>Cyclobacteriaceae</taxon>
        <taxon>Aquiflexum</taxon>
    </lineage>
</organism>
<dbReference type="SUPFAM" id="SSF52540">
    <property type="entry name" value="P-loop containing nucleoside triphosphate hydrolases"/>
    <property type="match status" value="1"/>
</dbReference>
<dbReference type="Pfam" id="PF01434">
    <property type="entry name" value="Peptidase_M41"/>
    <property type="match status" value="1"/>
</dbReference>
<evidence type="ECO:0000259" key="5">
    <source>
        <dbReference type="Pfam" id="PF10431"/>
    </source>
</evidence>
<dbReference type="RefSeq" id="WP_084122801.1">
    <property type="nucleotide sequence ID" value="NZ_LT838813.1"/>
</dbReference>
<dbReference type="EMBL" id="LT838813">
    <property type="protein sequence ID" value="SMD45827.1"/>
    <property type="molecule type" value="Genomic_DNA"/>
</dbReference>
<keyword evidence="1" id="KW-0547">Nucleotide-binding</keyword>
<dbReference type="Gene3D" id="1.10.8.60">
    <property type="match status" value="1"/>
</dbReference>
<feature type="domain" description="Peptidase M41" evidence="4">
    <location>
        <begin position="471"/>
        <end position="628"/>
    </location>
</feature>
<evidence type="ECO:0000313" key="7">
    <source>
        <dbReference type="Proteomes" id="UP000192333"/>
    </source>
</evidence>